<feature type="compositionally biased region" description="Polar residues" evidence="1">
    <location>
        <begin position="113"/>
        <end position="137"/>
    </location>
</feature>
<feature type="compositionally biased region" description="Basic and acidic residues" evidence="1">
    <location>
        <begin position="92"/>
        <end position="104"/>
    </location>
</feature>
<feature type="region of interest" description="Disordered" evidence="1">
    <location>
        <begin position="1"/>
        <end position="146"/>
    </location>
</feature>
<dbReference type="AlphaFoldDB" id="A0A6A7BYS2"/>
<organism evidence="2 3">
    <name type="scientific">Piedraia hortae CBS 480.64</name>
    <dbReference type="NCBI Taxonomy" id="1314780"/>
    <lineage>
        <taxon>Eukaryota</taxon>
        <taxon>Fungi</taxon>
        <taxon>Dikarya</taxon>
        <taxon>Ascomycota</taxon>
        <taxon>Pezizomycotina</taxon>
        <taxon>Dothideomycetes</taxon>
        <taxon>Dothideomycetidae</taxon>
        <taxon>Capnodiales</taxon>
        <taxon>Piedraiaceae</taxon>
        <taxon>Piedraia</taxon>
    </lineage>
</organism>
<feature type="compositionally biased region" description="Basic and acidic residues" evidence="1">
    <location>
        <begin position="11"/>
        <end position="27"/>
    </location>
</feature>
<gene>
    <name evidence="2" type="ORF">K470DRAFT_77231</name>
</gene>
<sequence length="146" mass="15959">MSSGSSSNPWQDRRGLFQRGKEVHEPSKPTGRRPSEGSRIIDSLRRASVSSTNSLEKTKTASSDAPSPTSPSSQRRMSSNAGIFGNLAQMKRGSEDYGQRRQSQEEMIGSGSGIFSTWYNSTFKGVQKTNPTGTQQSHAEKRGVME</sequence>
<dbReference type="OrthoDB" id="3878511at2759"/>
<evidence type="ECO:0000313" key="3">
    <source>
        <dbReference type="Proteomes" id="UP000799421"/>
    </source>
</evidence>
<keyword evidence="3" id="KW-1185">Reference proteome</keyword>
<protein>
    <submittedName>
        <fullName evidence="2">Uncharacterized protein</fullName>
    </submittedName>
</protein>
<evidence type="ECO:0000256" key="1">
    <source>
        <dbReference type="SAM" id="MobiDB-lite"/>
    </source>
</evidence>
<proteinExistence type="predicted"/>
<reference evidence="2" key="1">
    <citation type="journal article" date="2020" name="Stud. Mycol.">
        <title>101 Dothideomycetes genomes: a test case for predicting lifestyles and emergence of pathogens.</title>
        <authorList>
            <person name="Haridas S."/>
            <person name="Albert R."/>
            <person name="Binder M."/>
            <person name="Bloem J."/>
            <person name="Labutti K."/>
            <person name="Salamov A."/>
            <person name="Andreopoulos B."/>
            <person name="Baker S."/>
            <person name="Barry K."/>
            <person name="Bills G."/>
            <person name="Bluhm B."/>
            <person name="Cannon C."/>
            <person name="Castanera R."/>
            <person name="Culley D."/>
            <person name="Daum C."/>
            <person name="Ezra D."/>
            <person name="Gonzalez J."/>
            <person name="Henrissat B."/>
            <person name="Kuo A."/>
            <person name="Liang C."/>
            <person name="Lipzen A."/>
            <person name="Lutzoni F."/>
            <person name="Magnuson J."/>
            <person name="Mondo S."/>
            <person name="Nolan M."/>
            <person name="Ohm R."/>
            <person name="Pangilinan J."/>
            <person name="Park H.-J."/>
            <person name="Ramirez L."/>
            <person name="Alfaro M."/>
            <person name="Sun H."/>
            <person name="Tritt A."/>
            <person name="Yoshinaga Y."/>
            <person name="Zwiers L.-H."/>
            <person name="Turgeon B."/>
            <person name="Goodwin S."/>
            <person name="Spatafora J."/>
            <person name="Crous P."/>
            <person name="Grigoriev I."/>
        </authorList>
    </citation>
    <scope>NUCLEOTIDE SEQUENCE</scope>
    <source>
        <strain evidence="2">CBS 480.64</strain>
    </source>
</reference>
<evidence type="ECO:0000313" key="2">
    <source>
        <dbReference type="EMBL" id="KAF2860212.1"/>
    </source>
</evidence>
<name>A0A6A7BYS2_9PEZI</name>
<dbReference type="Proteomes" id="UP000799421">
    <property type="component" value="Unassembled WGS sequence"/>
</dbReference>
<dbReference type="EMBL" id="MU005984">
    <property type="protein sequence ID" value="KAF2860212.1"/>
    <property type="molecule type" value="Genomic_DNA"/>
</dbReference>
<accession>A0A6A7BYS2</accession>
<feature type="compositionally biased region" description="Polar residues" evidence="1">
    <location>
        <begin position="1"/>
        <end position="10"/>
    </location>
</feature>
<feature type="compositionally biased region" description="Low complexity" evidence="1">
    <location>
        <begin position="60"/>
        <end position="73"/>
    </location>
</feature>